<evidence type="ECO:0000313" key="1">
    <source>
        <dbReference type="EMBL" id="KAK5605930.1"/>
    </source>
</evidence>
<dbReference type="AlphaFoldDB" id="A0AAV9RBV4"/>
<organism evidence="1 2">
    <name type="scientific">Crenichthys baileyi</name>
    <name type="common">White River springfish</name>
    <dbReference type="NCBI Taxonomy" id="28760"/>
    <lineage>
        <taxon>Eukaryota</taxon>
        <taxon>Metazoa</taxon>
        <taxon>Chordata</taxon>
        <taxon>Craniata</taxon>
        <taxon>Vertebrata</taxon>
        <taxon>Euteleostomi</taxon>
        <taxon>Actinopterygii</taxon>
        <taxon>Neopterygii</taxon>
        <taxon>Teleostei</taxon>
        <taxon>Neoteleostei</taxon>
        <taxon>Acanthomorphata</taxon>
        <taxon>Ovalentaria</taxon>
        <taxon>Atherinomorphae</taxon>
        <taxon>Cyprinodontiformes</taxon>
        <taxon>Goodeidae</taxon>
        <taxon>Crenichthys</taxon>
    </lineage>
</organism>
<evidence type="ECO:0000313" key="2">
    <source>
        <dbReference type="Proteomes" id="UP001311232"/>
    </source>
</evidence>
<gene>
    <name evidence="1" type="ORF">CRENBAI_003311</name>
</gene>
<comment type="caution">
    <text evidence="1">The sequence shown here is derived from an EMBL/GenBank/DDBJ whole genome shotgun (WGS) entry which is preliminary data.</text>
</comment>
<dbReference type="Proteomes" id="UP001311232">
    <property type="component" value="Unassembled WGS sequence"/>
</dbReference>
<accession>A0AAV9RBV4</accession>
<reference evidence="1 2" key="1">
    <citation type="submission" date="2021-06" db="EMBL/GenBank/DDBJ databases">
        <authorList>
            <person name="Palmer J.M."/>
        </authorList>
    </citation>
    <scope>NUCLEOTIDE SEQUENCE [LARGE SCALE GENOMIC DNA]</scope>
    <source>
        <strain evidence="1 2">MEX-2019</strain>
        <tissue evidence="1">Muscle</tissue>
    </source>
</reference>
<name>A0AAV9RBV4_9TELE</name>
<protein>
    <submittedName>
        <fullName evidence="1">Uncharacterized protein</fullName>
    </submittedName>
</protein>
<proteinExistence type="predicted"/>
<dbReference type="EMBL" id="JAHHUM010002133">
    <property type="protein sequence ID" value="KAK5605930.1"/>
    <property type="molecule type" value="Genomic_DNA"/>
</dbReference>
<sequence>MKGVDELVEGEEEPIFRGRKVTGNSCYCLTATAPNSSEFADELCLSVLCLIFQHVMEVDYGAADLHEADCWGRCRNGAGIMEAELQASAPRKQHQPFTAGTEAFMSQEMAHFPS</sequence>
<keyword evidence="2" id="KW-1185">Reference proteome</keyword>